<dbReference type="Proteomes" id="UP000519439">
    <property type="component" value="Unassembled WGS sequence"/>
</dbReference>
<dbReference type="RefSeq" id="WP_183501419.1">
    <property type="nucleotide sequence ID" value="NZ_JACIDC010000017.1"/>
</dbReference>
<comment type="caution">
    <text evidence="7">The sequence shown here is derived from an EMBL/GenBank/DDBJ whole genome shotgun (WGS) entry which is preliminary data.</text>
</comment>
<dbReference type="InterPro" id="IPR006026">
    <property type="entry name" value="Peptidase_Metallo"/>
</dbReference>
<organism evidence="7 8">
    <name type="scientific">Microvirga flocculans</name>
    <dbReference type="NCBI Taxonomy" id="217168"/>
    <lineage>
        <taxon>Bacteria</taxon>
        <taxon>Pseudomonadati</taxon>
        <taxon>Pseudomonadota</taxon>
        <taxon>Alphaproteobacteria</taxon>
        <taxon>Hyphomicrobiales</taxon>
        <taxon>Methylobacteriaceae</taxon>
        <taxon>Microvirga</taxon>
    </lineage>
</organism>
<dbReference type="GO" id="GO:0005509">
    <property type="term" value="F:calcium ion binding"/>
    <property type="evidence" value="ECO:0007669"/>
    <property type="project" value="InterPro"/>
</dbReference>
<dbReference type="Pfam" id="PF13688">
    <property type="entry name" value="Reprolysin_5"/>
    <property type="match status" value="1"/>
</dbReference>
<accession>A0A7W6IJC5</accession>
<dbReference type="InterPro" id="IPR024079">
    <property type="entry name" value="MetalloPept_cat_dom_sf"/>
</dbReference>
<dbReference type="EC" id="3.4.24.40" evidence="7"/>
<reference evidence="7 8" key="1">
    <citation type="submission" date="2020-08" db="EMBL/GenBank/DDBJ databases">
        <title>Genomic Encyclopedia of Type Strains, Phase IV (KMG-IV): sequencing the most valuable type-strain genomes for metagenomic binning, comparative biology and taxonomic classification.</title>
        <authorList>
            <person name="Goeker M."/>
        </authorList>
    </citation>
    <scope>NUCLEOTIDE SEQUENCE [LARGE SCALE GENOMIC DNA]</scope>
    <source>
        <strain evidence="7 8">DSM 15743</strain>
    </source>
</reference>
<dbReference type="Pfam" id="PF00353">
    <property type="entry name" value="HemolysinCabind"/>
    <property type="match status" value="3"/>
</dbReference>
<dbReference type="GO" id="GO:0008270">
    <property type="term" value="F:zinc ion binding"/>
    <property type="evidence" value="ECO:0007669"/>
    <property type="project" value="InterPro"/>
</dbReference>
<dbReference type="InterPro" id="IPR001343">
    <property type="entry name" value="Hemolysn_Ca-bd"/>
</dbReference>
<dbReference type="PANTHER" id="PTHR38340">
    <property type="entry name" value="S-LAYER PROTEIN"/>
    <property type="match status" value="1"/>
</dbReference>
<dbReference type="SUPFAM" id="SSF55486">
    <property type="entry name" value="Metalloproteases ('zincins'), catalytic domain"/>
    <property type="match status" value="1"/>
</dbReference>
<dbReference type="InterPro" id="IPR050557">
    <property type="entry name" value="RTX_toxin/Mannuronan_C5-epim"/>
</dbReference>
<evidence type="ECO:0000313" key="7">
    <source>
        <dbReference type="EMBL" id="MBB4041935.1"/>
    </source>
</evidence>
<dbReference type="PRINTS" id="PR00313">
    <property type="entry name" value="CABNDNGRPT"/>
</dbReference>
<evidence type="ECO:0000256" key="4">
    <source>
        <dbReference type="ARBA" id="ARBA00022525"/>
    </source>
</evidence>
<dbReference type="GO" id="GO:0008237">
    <property type="term" value="F:metallopeptidase activity"/>
    <property type="evidence" value="ECO:0007669"/>
    <property type="project" value="InterPro"/>
</dbReference>
<keyword evidence="5" id="KW-0677">Repeat</keyword>
<keyword evidence="4" id="KW-0964">Secreted</keyword>
<evidence type="ECO:0000256" key="5">
    <source>
        <dbReference type="ARBA" id="ARBA00022737"/>
    </source>
</evidence>
<evidence type="ECO:0000256" key="3">
    <source>
        <dbReference type="ARBA" id="ARBA00009490"/>
    </source>
</evidence>
<dbReference type="EMBL" id="JACIDC010000017">
    <property type="protein sequence ID" value="MBB4041935.1"/>
    <property type="molecule type" value="Genomic_DNA"/>
</dbReference>
<dbReference type="AlphaFoldDB" id="A0A7W6IJC5"/>
<dbReference type="InterPro" id="IPR018511">
    <property type="entry name" value="Hemolysin-typ_Ca-bd_CS"/>
</dbReference>
<gene>
    <name evidence="7" type="ORF">GGR34_003619</name>
</gene>
<protein>
    <submittedName>
        <fullName evidence="7">Serralysin</fullName>
        <ecNumber evidence="7">3.4.24.40</ecNumber>
    </submittedName>
</protein>
<sequence length="522" mass="54979">MSWFSDAFRSAGNWVANQVETIGNWIGDAADSAWNWISDNISGVPLKFFSLMGTLFPSLSFGGAQYFIPKHEDSDVKALMSGSKWSGSTITWSLPDSRSDYEWVNPSASGYKAMSLESEGAVHDIMNSVASLIVTGISYAGRNGADIKVAAFEPGAIIQRSHGYYPGVPVYGGDTWITRGTATYVIKGTNAYQLTMHELGHSLGLKHTHDSASGMPKMSALHDSTEFTVMSYNDTQDAPQSFMQYDIAALQALYGADFNTNSGSTVYRWNSTTGEMFINGVGQGATHNARIFLTIWDGGGVDTYDMSNYSDDAVIDLSPGGVSRFSNAQLANKDSAAKVGGNVYNAFQYKGDARSLIENAIGGSGNDVINGNVASNKLTGNAGQDTLYGFAGNDELHGGDGTDRLYGGSDVDFLYGENSDDVLSGGAGGDYLNGGAGFDWASYADAAGGVVANLQYAGTNTGYAYGDNYNSIEGLEGSDYNDVLTGLNSGSALSGRWGNDTLSGGTGADILNGGGGNDWLYG</sequence>
<keyword evidence="8" id="KW-1185">Reference proteome</keyword>
<feature type="non-terminal residue" evidence="7">
    <location>
        <position position="522"/>
    </location>
</feature>
<dbReference type="SMART" id="SM00235">
    <property type="entry name" value="ZnMc"/>
    <property type="match status" value="1"/>
</dbReference>
<dbReference type="Gene3D" id="2.150.10.10">
    <property type="entry name" value="Serralysin-like metalloprotease, C-terminal"/>
    <property type="match status" value="2"/>
</dbReference>
<feature type="domain" description="Peptidase metallopeptidase" evidence="6">
    <location>
        <begin position="81"/>
        <end position="256"/>
    </location>
</feature>
<dbReference type="GO" id="GO:0006508">
    <property type="term" value="P:proteolysis"/>
    <property type="evidence" value="ECO:0007669"/>
    <property type="project" value="InterPro"/>
</dbReference>
<comment type="subcellular location">
    <subcellularLocation>
        <location evidence="2">Secreted</location>
    </subcellularLocation>
</comment>
<dbReference type="Gene3D" id="3.40.390.10">
    <property type="entry name" value="Collagenase (Catalytic Domain)"/>
    <property type="match status" value="1"/>
</dbReference>
<dbReference type="PROSITE" id="PS00330">
    <property type="entry name" value="HEMOLYSIN_CALCIUM"/>
    <property type="match status" value="2"/>
</dbReference>
<comment type="similarity">
    <text evidence="3">Belongs to the peptidase M10B family.</text>
</comment>
<dbReference type="GO" id="GO:0005615">
    <property type="term" value="C:extracellular space"/>
    <property type="evidence" value="ECO:0007669"/>
    <property type="project" value="InterPro"/>
</dbReference>
<dbReference type="InterPro" id="IPR011049">
    <property type="entry name" value="Serralysin-like_metalloprot_C"/>
</dbReference>
<dbReference type="PANTHER" id="PTHR38340:SF1">
    <property type="entry name" value="S-LAYER PROTEIN"/>
    <property type="match status" value="1"/>
</dbReference>
<evidence type="ECO:0000256" key="1">
    <source>
        <dbReference type="ARBA" id="ARBA00001913"/>
    </source>
</evidence>
<dbReference type="SUPFAM" id="SSF51120">
    <property type="entry name" value="beta-Roll"/>
    <property type="match status" value="2"/>
</dbReference>
<evidence type="ECO:0000313" key="8">
    <source>
        <dbReference type="Proteomes" id="UP000519439"/>
    </source>
</evidence>
<dbReference type="InterPro" id="IPR013858">
    <property type="entry name" value="Peptidase_M10B_C"/>
</dbReference>
<comment type="cofactor">
    <cofactor evidence="1">
        <name>Ca(2+)</name>
        <dbReference type="ChEBI" id="CHEBI:29108"/>
    </cofactor>
</comment>
<name>A0A7W6IJC5_9HYPH</name>
<proteinExistence type="inferred from homology"/>
<evidence type="ECO:0000256" key="2">
    <source>
        <dbReference type="ARBA" id="ARBA00004613"/>
    </source>
</evidence>
<evidence type="ECO:0000259" key="6">
    <source>
        <dbReference type="SMART" id="SM00235"/>
    </source>
</evidence>
<dbReference type="Pfam" id="PF08548">
    <property type="entry name" value="Peptidase_M10_C"/>
    <property type="match status" value="1"/>
</dbReference>
<keyword evidence="7" id="KW-0378">Hydrolase</keyword>